<dbReference type="GO" id="GO:0044781">
    <property type="term" value="P:bacterial-type flagellum organization"/>
    <property type="evidence" value="ECO:0007669"/>
    <property type="project" value="UniProtKB-KW"/>
</dbReference>
<evidence type="ECO:0000256" key="2">
    <source>
        <dbReference type="ARBA" id="ARBA00010004"/>
    </source>
</evidence>
<sequence length="158" mass="18106">MAQFKFSLQAVLRQRELIEQDRQRALAAVQRVYNELEAELHRMDEAARAATQDLRDNHLIGSISVEYLAAHRRFTLAMQRKALNHAGRMSDVKKKVEAARAALIEAAKDRKAMEKLRDRRQEDWTEDQNRREAAATDEVAQQIGARMIRAASGHDADE</sequence>
<keyword evidence="8" id="KW-0653">Protein transport</keyword>
<dbReference type="Gene3D" id="1.10.287.1700">
    <property type="match status" value="1"/>
</dbReference>
<feature type="compositionally biased region" description="Basic and acidic residues" evidence="12">
    <location>
        <begin position="111"/>
        <end position="134"/>
    </location>
</feature>
<dbReference type="Pfam" id="PF02050">
    <property type="entry name" value="FliJ"/>
    <property type="match status" value="1"/>
</dbReference>
<accession>A0A7M2WWI8</accession>
<evidence type="ECO:0000256" key="9">
    <source>
        <dbReference type="ARBA" id="ARBA00023136"/>
    </source>
</evidence>
<keyword evidence="7" id="KW-1005">Bacterial flagellum biogenesis</keyword>
<evidence type="ECO:0000256" key="1">
    <source>
        <dbReference type="ARBA" id="ARBA00004413"/>
    </source>
</evidence>
<evidence type="ECO:0000256" key="5">
    <source>
        <dbReference type="ARBA" id="ARBA00022475"/>
    </source>
</evidence>
<dbReference type="KEGG" id="hbs:IPV69_00610"/>
<keyword evidence="11" id="KW-0175">Coiled coil</keyword>
<keyword evidence="14" id="KW-1185">Reference proteome</keyword>
<evidence type="ECO:0000256" key="4">
    <source>
        <dbReference type="ARBA" id="ARBA00022448"/>
    </source>
</evidence>
<dbReference type="NCBIfam" id="TIGR02473">
    <property type="entry name" value="flagell_FliJ"/>
    <property type="match status" value="1"/>
</dbReference>
<organism evidence="13 14">
    <name type="scientific">Humisphaera borealis</name>
    <dbReference type="NCBI Taxonomy" id="2807512"/>
    <lineage>
        <taxon>Bacteria</taxon>
        <taxon>Pseudomonadati</taxon>
        <taxon>Planctomycetota</taxon>
        <taxon>Phycisphaerae</taxon>
        <taxon>Tepidisphaerales</taxon>
        <taxon>Tepidisphaeraceae</taxon>
        <taxon>Humisphaera</taxon>
    </lineage>
</organism>
<feature type="coiled-coil region" evidence="11">
    <location>
        <begin position="26"/>
        <end position="53"/>
    </location>
</feature>
<comment type="similarity">
    <text evidence="2">Belongs to the FliJ family.</text>
</comment>
<gene>
    <name evidence="13" type="primary">fliJ</name>
    <name evidence="13" type="ORF">IPV69_00610</name>
</gene>
<dbReference type="GO" id="GO:0071973">
    <property type="term" value="P:bacterial-type flagellum-dependent cell motility"/>
    <property type="evidence" value="ECO:0007669"/>
    <property type="project" value="InterPro"/>
</dbReference>
<keyword evidence="10" id="KW-1006">Bacterial flagellum protein export</keyword>
<evidence type="ECO:0000256" key="3">
    <source>
        <dbReference type="ARBA" id="ARBA00020392"/>
    </source>
</evidence>
<evidence type="ECO:0000256" key="10">
    <source>
        <dbReference type="ARBA" id="ARBA00023225"/>
    </source>
</evidence>
<keyword evidence="5" id="KW-1003">Cell membrane</keyword>
<evidence type="ECO:0000256" key="11">
    <source>
        <dbReference type="SAM" id="Coils"/>
    </source>
</evidence>
<evidence type="ECO:0000256" key="7">
    <source>
        <dbReference type="ARBA" id="ARBA00022795"/>
    </source>
</evidence>
<dbReference type="GO" id="GO:0009288">
    <property type="term" value="C:bacterial-type flagellum"/>
    <property type="evidence" value="ECO:0007669"/>
    <property type="project" value="InterPro"/>
</dbReference>
<evidence type="ECO:0000256" key="6">
    <source>
        <dbReference type="ARBA" id="ARBA00022500"/>
    </source>
</evidence>
<reference evidence="13 14" key="1">
    <citation type="submission" date="2020-10" db="EMBL/GenBank/DDBJ databases">
        <title>Wide distribution of Phycisphaera-like planctomycetes from WD2101 soil group in peatlands and genome analysis of the first cultivated representative.</title>
        <authorList>
            <person name="Dedysh S.N."/>
            <person name="Beletsky A.V."/>
            <person name="Ivanova A."/>
            <person name="Kulichevskaya I.S."/>
            <person name="Suzina N.E."/>
            <person name="Philippov D.A."/>
            <person name="Rakitin A.L."/>
            <person name="Mardanov A.V."/>
            <person name="Ravin N.V."/>
        </authorList>
    </citation>
    <scope>NUCLEOTIDE SEQUENCE [LARGE SCALE GENOMIC DNA]</scope>
    <source>
        <strain evidence="13 14">M1803</strain>
    </source>
</reference>
<dbReference type="EMBL" id="CP063458">
    <property type="protein sequence ID" value="QOV89908.1"/>
    <property type="molecule type" value="Genomic_DNA"/>
</dbReference>
<dbReference type="RefSeq" id="WP_206292971.1">
    <property type="nucleotide sequence ID" value="NZ_CP063458.1"/>
</dbReference>
<feature type="region of interest" description="Disordered" evidence="12">
    <location>
        <begin position="111"/>
        <end position="140"/>
    </location>
</feature>
<comment type="subcellular location">
    <subcellularLocation>
        <location evidence="1">Cell membrane</location>
        <topology evidence="1">Peripheral membrane protein</topology>
        <orientation evidence="1">Cytoplasmic side</orientation>
    </subcellularLocation>
</comment>
<keyword evidence="13" id="KW-0966">Cell projection</keyword>
<name>A0A7M2WWI8_9BACT</name>
<dbReference type="GO" id="GO:0005886">
    <property type="term" value="C:plasma membrane"/>
    <property type="evidence" value="ECO:0007669"/>
    <property type="project" value="UniProtKB-SubCell"/>
</dbReference>
<evidence type="ECO:0000256" key="12">
    <source>
        <dbReference type="SAM" id="MobiDB-lite"/>
    </source>
</evidence>
<dbReference type="GO" id="GO:0006935">
    <property type="term" value="P:chemotaxis"/>
    <property type="evidence" value="ECO:0007669"/>
    <property type="project" value="UniProtKB-KW"/>
</dbReference>
<dbReference type="InterPro" id="IPR053716">
    <property type="entry name" value="Flag_assembly_chemotaxis_eff"/>
</dbReference>
<evidence type="ECO:0000313" key="14">
    <source>
        <dbReference type="Proteomes" id="UP000593765"/>
    </source>
</evidence>
<keyword evidence="13" id="KW-0969">Cilium</keyword>
<dbReference type="AlphaFoldDB" id="A0A7M2WWI8"/>
<dbReference type="Proteomes" id="UP000593765">
    <property type="component" value="Chromosome"/>
</dbReference>
<evidence type="ECO:0000313" key="13">
    <source>
        <dbReference type="EMBL" id="QOV89908.1"/>
    </source>
</evidence>
<keyword evidence="13" id="KW-0282">Flagellum</keyword>
<protein>
    <recommendedName>
        <fullName evidence="3">Flagellar FliJ protein</fullName>
    </recommendedName>
</protein>
<proteinExistence type="inferred from homology"/>
<dbReference type="InterPro" id="IPR012823">
    <property type="entry name" value="Flagell_FliJ"/>
</dbReference>
<keyword evidence="9" id="KW-0472">Membrane</keyword>
<dbReference type="GO" id="GO:0015031">
    <property type="term" value="P:protein transport"/>
    <property type="evidence" value="ECO:0007669"/>
    <property type="project" value="UniProtKB-KW"/>
</dbReference>
<keyword evidence="6" id="KW-0145">Chemotaxis</keyword>
<keyword evidence="4" id="KW-0813">Transport</keyword>
<evidence type="ECO:0000256" key="8">
    <source>
        <dbReference type="ARBA" id="ARBA00022927"/>
    </source>
</evidence>